<dbReference type="EC" id="2.4.1.1" evidence="2"/>
<comment type="catalytic activity">
    <reaction evidence="2">
        <text>[(1-&gt;4)-alpha-D-glucosyl](n) + phosphate = [(1-&gt;4)-alpha-D-glucosyl](n-1) + alpha-D-glucose 1-phosphate</text>
        <dbReference type="Rhea" id="RHEA:41732"/>
        <dbReference type="Rhea" id="RHEA-COMP:9584"/>
        <dbReference type="Rhea" id="RHEA-COMP:9586"/>
        <dbReference type="ChEBI" id="CHEBI:15444"/>
        <dbReference type="ChEBI" id="CHEBI:43474"/>
        <dbReference type="ChEBI" id="CHEBI:58601"/>
        <dbReference type="EC" id="2.4.1.1"/>
    </reaction>
</comment>
<keyword evidence="2" id="KW-0663">Pyridoxal phosphate</keyword>
<name>A0A484ZFP1_9GAMM</name>
<dbReference type="Pfam" id="PF00343">
    <property type="entry name" value="Phosphorylase"/>
    <property type="match status" value="1"/>
</dbReference>
<dbReference type="SUPFAM" id="SSF53756">
    <property type="entry name" value="UDP-Glycosyltransferase/glycogen phosphorylase"/>
    <property type="match status" value="1"/>
</dbReference>
<dbReference type="GO" id="GO:0030170">
    <property type="term" value="F:pyridoxal phosphate binding"/>
    <property type="evidence" value="ECO:0007669"/>
    <property type="project" value="TreeGrafter"/>
</dbReference>
<comment type="similarity">
    <text evidence="1 2">Belongs to the glycogen phosphorylase family.</text>
</comment>
<evidence type="ECO:0000313" key="4">
    <source>
        <dbReference type="Proteomes" id="UP000373449"/>
    </source>
</evidence>
<gene>
    <name evidence="3" type="primary">malP_2</name>
    <name evidence="3" type="ORF">NCTC12282_01825</name>
</gene>
<protein>
    <recommendedName>
        <fullName evidence="2">Alpha-1,4 glucan phosphorylase</fullName>
        <ecNumber evidence="2">2.4.1.1</ecNumber>
    </recommendedName>
</protein>
<keyword evidence="2 3" id="KW-0328">Glycosyltransferase</keyword>
<proteinExistence type="inferred from homology"/>
<dbReference type="Proteomes" id="UP000373449">
    <property type="component" value="Unassembled WGS sequence"/>
</dbReference>
<dbReference type="PANTHER" id="PTHR11468:SF3">
    <property type="entry name" value="GLYCOGEN PHOSPHORYLASE, LIVER FORM"/>
    <property type="match status" value="1"/>
</dbReference>
<dbReference type="GO" id="GO:0008184">
    <property type="term" value="F:glycogen phosphorylase activity"/>
    <property type="evidence" value="ECO:0007669"/>
    <property type="project" value="InterPro"/>
</dbReference>
<dbReference type="Gene3D" id="3.40.50.2000">
    <property type="entry name" value="Glycogen Phosphorylase B"/>
    <property type="match status" value="2"/>
</dbReference>
<dbReference type="AlphaFoldDB" id="A0A484ZFP1"/>
<accession>A0A484ZFP1</accession>
<dbReference type="GO" id="GO:0005980">
    <property type="term" value="P:glycogen catabolic process"/>
    <property type="evidence" value="ECO:0007669"/>
    <property type="project" value="TreeGrafter"/>
</dbReference>
<organism evidence="3 4">
    <name type="scientific">Budvicia aquatica</name>
    <dbReference type="NCBI Taxonomy" id="82979"/>
    <lineage>
        <taxon>Bacteria</taxon>
        <taxon>Pseudomonadati</taxon>
        <taxon>Pseudomonadota</taxon>
        <taxon>Gammaproteobacteria</taxon>
        <taxon>Enterobacterales</taxon>
        <taxon>Budviciaceae</taxon>
        <taxon>Budvicia</taxon>
    </lineage>
</organism>
<evidence type="ECO:0000256" key="2">
    <source>
        <dbReference type="RuleBase" id="RU000587"/>
    </source>
</evidence>
<keyword evidence="2" id="KW-0119">Carbohydrate metabolism</keyword>
<comment type="cofactor">
    <cofactor evidence="2">
        <name>pyridoxal 5'-phosphate</name>
        <dbReference type="ChEBI" id="CHEBI:597326"/>
    </cofactor>
</comment>
<keyword evidence="2 3" id="KW-0808">Transferase</keyword>
<sequence length="69" mass="7950">MLVSHGDHYFHLADFDSYYHAQSQALADYSDTYSWHQRALRTISGMGEFSSDRTIRGYSADIWGIDSLK</sequence>
<dbReference type="PANTHER" id="PTHR11468">
    <property type="entry name" value="GLYCOGEN PHOSPHORYLASE"/>
    <property type="match status" value="1"/>
</dbReference>
<reference evidence="3 4" key="1">
    <citation type="submission" date="2019-03" db="EMBL/GenBank/DDBJ databases">
        <authorList>
            <consortium name="Pathogen Informatics"/>
        </authorList>
    </citation>
    <scope>NUCLEOTIDE SEQUENCE [LARGE SCALE GENOMIC DNA]</scope>
    <source>
        <strain evidence="3 4">NCTC12282</strain>
    </source>
</reference>
<dbReference type="InterPro" id="IPR000811">
    <property type="entry name" value="Glyco_trans_35"/>
</dbReference>
<comment type="function">
    <text evidence="2">Allosteric enzyme that catalyzes the rate-limiting step in glycogen catabolism, the phosphorolytic cleavage of glycogen to produce glucose-1-phosphate, and plays a central role in maintaining cellular and organismal glucose homeostasis.</text>
</comment>
<evidence type="ECO:0000256" key="1">
    <source>
        <dbReference type="ARBA" id="ARBA00006047"/>
    </source>
</evidence>
<evidence type="ECO:0000313" key="3">
    <source>
        <dbReference type="EMBL" id="VFS46895.1"/>
    </source>
</evidence>
<dbReference type="EMBL" id="CAADJA010000002">
    <property type="protein sequence ID" value="VFS46895.1"/>
    <property type="molecule type" value="Genomic_DNA"/>
</dbReference>
<dbReference type="GO" id="GO:0005737">
    <property type="term" value="C:cytoplasm"/>
    <property type="evidence" value="ECO:0007669"/>
    <property type="project" value="TreeGrafter"/>
</dbReference>